<dbReference type="Proteomes" id="UP000471082">
    <property type="component" value="Unassembled WGS sequence"/>
</dbReference>
<feature type="non-terminal residue" evidence="1">
    <location>
        <position position="93"/>
    </location>
</feature>
<dbReference type="InterPro" id="IPR052047">
    <property type="entry name" value="GH94_Enzymes"/>
</dbReference>
<protein>
    <submittedName>
        <fullName evidence="1">NdvB protein</fullName>
    </submittedName>
</protein>
<evidence type="ECO:0000313" key="1">
    <source>
        <dbReference type="EMBL" id="NEL81009.1"/>
    </source>
</evidence>
<accession>A0A7X5N4W6</accession>
<dbReference type="PANTHER" id="PTHR37469:SF2">
    <property type="entry name" value="CELLOBIONIC ACID PHOSPHORYLASE"/>
    <property type="match status" value="1"/>
</dbReference>
<proteinExistence type="predicted"/>
<organism evidence="1 2">
    <name type="scientific">Xanthomonas perforans</name>
    <dbReference type="NCBI Taxonomy" id="442694"/>
    <lineage>
        <taxon>Bacteria</taxon>
        <taxon>Pseudomonadati</taxon>
        <taxon>Pseudomonadota</taxon>
        <taxon>Gammaproteobacteria</taxon>
        <taxon>Lysobacterales</taxon>
        <taxon>Lysobacteraceae</taxon>
        <taxon>Xanthomonas</taxon>
    </lineage>
</organism>
<gene>
    <name evidence="1" type="ORF">G3W61_32670</name>
</gene>
<evidence type="ECO:0000313" key="2">
    <source>
        <dbReference type="Proteomes" id="UP000471082"/>
    </source>
</evidence>
<comment type="caution">
    <text evidence="1">The sequence shown here is derived from an EMBL/GenBank/DDBJ whole genome shotgun (WGS) entry which is preliminary data.</text>
</comment>
<dbReference type="InterPro" id="IPR037018">
    <property type="entry name" value="GH65_N"/>
</dbReference>
<dbReference type="Gene3D" id="2.70.98.40">
    <property type="entry name" value="Glycoside hydrolase, family 65, N-terminal domain"/>
    <property type="match status" value="1"/>
</dbReference>
<dbReference type="GO" id="GO:0003824">
    <property type="term" value="F:catalytic activity"/>
    <property type="evidence" value="ECO:0007669"/>
    <property type="project" value="InterPro"/>
</dbReference>
<dbReference type="InterPro" id="IPR011013">
    <property type="entry name" value="Gal_mutarotase_sf_dom"/>
</dbReference>
<sequence length="93" mass="10682">SPTAMPNAGGFLWNRRMMLQLTCRGYATGQFMQPEPAKYAHAPLLEARNFMMPEQPYYAHHPGRFFYLKDEDSGALYSVPHEPVRATPEQFAF</sequence>
<dbReference type="GO" id="GO:0030246">
    <property type="term" value="F:carbohydrate binding"/>
    <property type="evidence" value="ECO:0007669"/>
    <property type="project" value="InterPro"/>
</dbReference>
<reference evidence="1 2" key="1">
    <citation type="submission" date="2019-11" db="EMBL/GenBank/DDBJ databases">
        <title>Genome-resolved metagenomics to study the prevalence of co-infection and intraspecific heterogeneity among plant pathogen metapopulations.</title>
        <authorList>
            <person name="Newberry E."/>
            <person name="Bhandari R."/>
            <person name="Kemble J."/>
            <person name="Sikora E."/>
            <person name="Potnis N."/>
        </authorList>
    </citation>
    <scope>NUCLEOTIDE SEQUENCE [LARGE SCALE GENOMIC DNA]</scope>
    <source>
        <strain evidence="1">Xp_Tom_Tuscaloosa_18b</strain>
    </source>
</reference>
<name>A0A7X5N4W6_XANPE</name>
<feature type="non-terminal residue" evidence="1">
    <location>
        <position position="1"/>
    </location>
</feature>
<dbReference type="EMBL" id="JAAGYU010002143">
    <property type="protein sequence ID" value="NEL81009.1"/>
    <property type="molecule type" value="Genomic_DNA"/>
</dbReference>
<dbReference type="AlphaFoldDB" id="A0A7X5N4W6"/>
<dbReference type="GO" id="GO:0005975">
    <property type="term" value="P:carbohydrate metabolic process"/>
    <property type="evidence" value="ECO:0007669"/>
    <property type="project" value="InterPro"/>
</dbReference>
<dbReference type="SUPFAM" id="SSF74650">
    <property type="entry name" value="Galactose mutarotase-like"/>
    <property type="match status" value="1"/>
</dbReference>
<dbReference type="PANTHER" id="PTHR37469">
    <property type="entry name" value="CELLOBIONIC ACID PHOSPHORYLASE-RELATED"/>
    <property type="match status" value="1"/>
</dbReference>